<sequence length="121" mass="13381">MSVDRYWEYVELGLANVIQTTHRNSHNSIALDDTSAPHAAYHLQTAVQASQSTTIVDDRPHLTLDPWDNWLVDRLSTTGVCSSGLKNWRSTGGNCKYSPDTSTMTMIMVNETGPEAVRPSS</sequence>
<organism evidence="1 2">
    <name type="scientific">Aspergillus oryzae</name>
    <name type="common">Yellow koji mold</name>
    <dbReference type="NCBI Taxonomy" id="5062"/>
    <lineage>
        <taxon>Eukaryota</taxon>
        <taxon>Fungi</taxon>
        <taxon>Dikarya</taxon>
        <taxon>Ascomycota</taxon>
        <taxon>Pezizomycotina</taxon>
        <taxon>Eurotiomycetes</taxon>
        <taxon>Eurotiomycetidae</taxon>
        <taxon>Eurotiales</taxon>
        <taxon>Aspergillaceae</taxon>
        <taxon>Aspergillus</taxon>
        <taxon>Aspergillus subgen. Circumdati</taxon>
    </lineage>
</organism>
<comment type="caution">
    <text evidence="1">The sequence shown here is derived from an EMBL/GenBank/DDBJ whole genome shotgun (WGS) entry which is preliminary data.</text>
</comment>
<accession>A0AAN4YHL8</accession>
<gene>
    <name evidence="1" type="ORF">Aory04_000561300</name>
</gene>
<reference evidence="1" key="1">
    <citation type="submission" date="2023-04" db="EMBL/GenBank/DDBJ databases">
        <title>Aspergillus oryzae NBRC 4228.</title>
        <authorList>
            <person name="Ichikawa N."/>
            <person name="Sato H."/>
            <person name="Tonouchi N."/>
        </authorList>
    </citation>
    <scope>NUCLEOTIDE SEQUENCE</scope>
    <source>
        <strain evidence="1">NBRC 4228</strain>
    </source>
</reference>
<proteinExistence type="predicted"/>
<dbReference type="Proteomes" id="UP001165205">
    <property type="component" value="Unassembled WGS sequence"/>
</dbReference>
<dbReference type="AlphaFoldDB" id="A0AAN4YHL8"/>
<evidence type="ECO:0000313" key="1">
    <source>
        <dbReference type="EMBL" id="GMG29345.1"/>
    </source>
</evidence>
<protein>
    <submittedName>
        <fullName evidence="1">Unnamed protein product</fullName>
    </submittedName>
</protein>
<name>A0AAN4YHL8_ASPOZ</name>
<evidence type="ECO:0000313" key="2">
    <source>
        <dbReference type="Proteomes" id="UP001165205"/>
    </source>
</evidence>
<dbReference type="EMBL" id="BSYA01000055">
    <property type="protein sequence ID" value="GMG29345.1"/>
    <property type="molecule type" value="Genomic_DNA"/>
</dbReference>